<dbReference type="InterPro" id="IPR005646">
    <property type="entry name" value="FapA"/>
</dbReference>
<dbReference type="Pfam" id="PF03961">
    <property type="entry name" value="FapA"/>
    <property type="match status" value="1"/>
</dbReference>
<sequence>MKIQSKVSNNGLEAYVTVFTDEEESLSKDAILSHLRENGIVFGIIDQAIEDIVSQRIVNTPVLVAVGKEPINGEDGQILMLKLGKEEETEITKDKIDLRELPSRTRHIVKAGQEIAEIVPPTPGIEGRNVFGRTLNPKPGKPAQVKLGKNVKLSEDGRKVIASTDGILLAKPDGSIDVNEVLIVKGDVDYAVGNIDFPGEVQISGDVKPGFTVKAKGNISISGVVEAATIISFEGSVSVLGVKGREKGVIKAKEDIQAKFLENAIVEAGKNVIVNGPVTNCHIKAGVGVKASGSKGIIAGGSISAGFVLEAEEIGSPLGVRTTIEIGFDPEVRERIKVLRGQLELDRENLGKLVNIYRTLKALMEKNEGKLPADKMEIYRKVGQTLINLRNSIESTEKELQTIEQQVKDRFSHAKVIAKRILHPGVEIMIFEKRFYTDKSFEKAIVLIENQEVRLGGYSVDTQNNT</sequence>
<gene>
    <name evidence="2" type="ordered locus">Tlet_0683</name>
</gene>
<evidence type="ECO:0000313" key="2">
    <source>
        <dbReference type="EMBL" id="ABV33249.1"/>
    </source>
</evidence>
<dbReference type="AlphaFoldDB" id="A8F515"/>
<name>A8F515_PSELT</name>
<dbReference type="EMBL" id="CP000812">
    <property type="protein sequence ID" value="ABV33249.1"/>
    <property type="molecule type" value="Genomic_DNA"/>
</dbReference>
<dbReference type="OrthoDB" id="9816426at2"/>
<dbReference type="InterPro" id="IPR046866">
    <property type="entry name" value="FapA_N"/>
</dbReference>
<keyword evidence="3" id="KW-1185">Reference proteome</keyword>
<dbReference type="Proteomes" id="UP000002016">
    <property type="component" value="Chromosome"/>
</dbReference>
<dbReference type="KEGG" id="tle:Tlet_0683"/>
<evidence type="ECO:0000259" key="1">
    <source>
        <dbReference type="Pfam" id="PF20250"/>
    </source>
</evidence>
<proteinExistence type="predicted"/>
<dbReference type="PANTHER" id="PTHR38032:SF1">
    <property type="entry name" value="RNA-BINDING PROTEIN KHPB N-TERMINAL DOMAIN-CONTAINING PROTEIN"/>
    <property type="match status" value="1"/>
</dbReference>
<feature type="domain" description="Flagellar Assembly Protein A N-terminal region" evidence="1">
    <location>
        <begin position="4"/>
        <end position="171"/>
    </location>
</feature>
<dbReference type="RefSeq" id="WP_012002730.1">
    <property type="nucleotide sequence ID" value="NC_009828.1"/>
</dbReference>
<reference evidence="2 3" key="2">
    <citation type="journal article" date="2009" name="Proc. Natl. Acad. Sci. U.S.A.">
        <title>On the chimeric nature, thermophilic origin, and phylogenetic placement of the Thermotogales.</title>
        <authorList>
            <person name="Zhaxybayeva O."/>
            <person name="Swithers K.S."/>
            <person name="Lapierre P."/>
            <person name="Fournier G.P."/>
            <person name="Bickhart D.M."/>
            <person name="DeBoy R.T."/>
            <person name="Nelson K.E."/>
            <person name="Nesbo C.L."/>
            <person name="Doolittle W.F."/>
            <person name="Gogarten J.P."/>
            <person name="Noll K.M."/>
        </authorList>
    </citation>
    <scope>NUCLEOTIDE SEQUENCE [LARGE SCALE GENOMIC DNA]</scope>
    <source>
        <strain evidence="3">ATCC BAA-301 / DSM 14385 / NBRC 107922 / TMO</strain>
    </source>
</reference>
<reference evidence="2 3" key="1">
    <citation type="submission" date="2007-08" db="EMBL/GenBank/DDBJ databases">
        <title>Complete sequence of Thermotoga lettingae TMO.</title>
        <authorList>
            <consortium name="US DOE Joint Genome Institute"/>
            <person name="Copeland A."/>
            <person name="Lucas S."/>
            <person name="Lapidus A."/>
            <person name="Barry K."/>
            <person name="Glavina del Rio T."/>
            <person name="Dalin E."/>
            <person name="Tice H."/>
            <person name="Pitluck S."/>
            <person name="Foster B."/>
            <person name="Bruce D."/>
            <person name="Schmutz J."/>
            <person name="Larimer F."/>
            <person name="Land M."/>
            <person name="Hauser L."/>
            <person name="Kyrpides N."/>
            <person name="Mikhailova N."/>
            <person name="Nelson K."/>
            <person name="Gogarten J.P."/>
            <person name="Noll K."/>
            <person name="Richardson P."/>
        </authorList>
    </citation>
    <scope>NUCLEOTIDE SEQUENCE [LARGE SCALE GENOMIC DNA]</scope>
    <source>
        <strain evidence="3">ATCC BAA-301 / DSM 14385 / NBRC 107922 / TMO</strain>
    </source>
</reference>
<dbReference type="PANTHER" id="PTHR38032">
    <property type="entry name" value="POLYMERASE-RELATED"/>
    <property type="match status" value="1"/>
</dbReference>
<dbReference type="InterPro" id="IPR046865">
    <property type="entry name" value="FapA_b_solenoid"/>
</dbReference>
<protein>
    <recommendedName>
        <fullName evidence="1">Flagellar Assembly Protein A N-terminal region domain-containing protein</fullName>
    </recommendedName>
</protein>
<accession>A8F515</accession>
<dbReference type="HOGENOM" id="CLU_026157_1_0_0"/>
<dbReference type="STRING" id="416591.Tlet_0683"/>
<organism evidence="2 3">
    <name type="scientific">Pseudothermotoga lettingae (strain ATCC BAA-301 / DSM 14385 / NBRC 107922 / TMO)</name>
    <name type="common">Thermotoga lettingae</name>
    <dbReference type="NCBI Taxonomy" id="416591"/>
    <lineage>
        <taxon>Bacteria</taxon>
        <taxon>Thermotogati</taxon>
        <taxon>Thermotogota</taxon>
        <taxon>Thermotogae</taxon>
        <taxon>Thermotogales</taxon>
        <taxon>Thermotogaceae</taxon>
        <taxon>Pseudothermotoga</taxon>
    </lineage>
</organism>
<dbReference type="eggNOG" id="COG1315">
    <property type="taxonomic scope" value="Bacteria"/>
</dbReference>
<dbReference type="Pfam" id="PF20250">
    <property type="entry name" value="FapA_N"/>
    <property type="match status" value="1"/>
</dbReference>
<evidence type="ECO:0000313" key="3">
    <source>
        <dbReference type="Proteomes" id="UP000002016"/>
    </source>
</evidence>